<accession>A0A3M7RMH8</accession>
<comment type="caution">
    <text evidence="1">The sequence shown here is derived from an EMBL/GenBank/DDBJ whole genome shotgun (WGS) entry which is preliminary data.</text>
</comment>
<name>A0A3M7RMH8_BRAPC</name>
<dbReference type="Proteomes" id="UP000276133">
    <property type="component" value="Unassembled WGS sequence"/>
</dbReference>
<sequence length="101" mass="11909">MNKNFPIHKTINRKTKNQLFISGLPNLMKKTNKCIWSGKTRLKSTKVSNKIICLKWHHFDDVHSVMCILILESLHFYLTISTENGIIIYTHEYVSRTRAYN</sequence>
<gene>
    <name evidence="1" type="ORF">BpHYR1_001174</name>
</gene>
<reference evidence="1 2" key="1">
    <citation type="journal article" date="2018" name="Sci. Rep.">
        <title>Genomic signatures of local adaptation to the degree of environmental predictability in rotifers.</title>
        <authorList>
            <person name="Franch-Gras L."/>
            <person name="Hahn C."/>
            <person name="Garcia-Roger E.M."/>
            <person name="Carmona M.J."/>
            <person name="Serra M."/>
            <person name="Gomez A."/>
        </authorList>
    </citation>
    <scope>NUCLEOTIDE SEQUENCE [LARGE SCALE GENOMIC DNA]</scope>
    <source>
        <strain evidence="1">HYR1</strain>
    </source>
</reference>
<dbReference type="EMBL" id="REGN01003082">
    <property type="protein sequence ID" value="RNA24669.1"/>
    <property type="molecule type" value="Genomic_DNA"/>
</dbReference>
<protein>
    <submittedName>
        <fullName evidence="1">Uncharacterized protein</fullName>
    </submittedName>
</protein>
<keyword evidence="2" id="KW-1185">Reference proteome</keyword>
<dbReference type="AlphaFoldDB" id="A0A3M7RMH8"/>
<organism evidence="1 2">
    <name type="scientific">Brachionus plicatilis</name>
    <name type="common">Marine rotifer</name>
    <name type="synonym">Brachionus muelleri</name>
    <dbReference type="NCBI Taxonomy" id="10195"/>
    <lineage>
        <taxon>Eukaryota</taxon>
        <taxon>Metazoa</taxon>
        <taxon>Spiralia</taxon>
        <taxon>Gnathifera</taxon>
        <taxon>Rotifera</taxon>
        <taxon>Eurotatoria</taxon>
        <taxon>Monogononta</taxon>
        <taxon>Pseudotrocha</taxon>
        <taxon>Ploima</taxon>
        <taxon>Brachionidae</taxon>
        <taxon>Brachionus</taxon>
    </lineage>
</organism>
<evidence type="ECO:0000313" key="1">
    <source>
        <dbReference type="EMBL" id="RNA24669.1"/>
    </source>
</evidence>
<proteinExistence type="predicted"/>
<evidence type="ECO:0000313" key="2">
    <source>
        <dbReference type="Proteomes" id="UP000276133"/>
    </source>
</evidence>